<keyword evidence="3 4" id="KW-0720">Serine protease</keyword>
<feature type="compositionally biased region" description="Basic and acidic residues" evidence="5">
    <location>
        <begin position="259"/>
        <end position="271"/>
    </location>
</feature>
<dbReference type="InterPro" id="IPR036770">
    <property type="entry name" value="Ankyrin_rpt-contain_sf"/>
</dbReference>
<dbReference type="InterPro" id="IPR015500">
    <property type="entry name" value="Peptidase_S8_subtilisin-rel"/>
</dbReference>
<comment type="caution">
    <text evidence="8">The sequence shown here is derived from an EMBL/GenBank/DDBJ whole genome shotgun (WGS) entry which is preliminary data.</text>
</comment>
<evidence type="ECO:0000313" key="8">
    <source>
        <dbReference type="EMBL" id="KAH0558881.1"/>
    </source>
</evidence>
<feature type="transmembrane region" description="Helical" evidence="6">
    <location>
        <begin position="763"/>
        <end position="785"/>
    </location>
</feature>
<keyword evidence="6" id="KW-1133">Transmembrane helix</keyword>
<keyword evidence="2 4" id="KW-0378">Hydrolase</keyword>
<dbReference type="PANTHER" id="PTHR24121:SF21">
    <property type="entry name" value="ANKYRIN REPEAT FAMILY PROTEIN"/>
    <property type="match status" value="1"/>
</dbReference>
<evidence type="ECO:0000259" key="7">
    <source>
        <dbReference type="Pfam" id="PF00082"/>
    </source>
</evidence>
<feature type="active site" description="Charge relay system" evidence="4">
    <location>
        <position position="607"/>
    </location>
</feature>
<keyword evidence="6" id="KW-0472">Membrane</keyword>
<feature type="region of interest" description="Disordered" evidence="5">
    <location>
        <begin position="1"/>
        <end position="21"/>
    </location>
</feature>
<evidence type="ECO:0000256" key="6">
    <source>
        <dbReference type="SAM" id="Phobius"/>
    </source>
</evidence>
<keyword evidence="9" id="KW-1185">Reference proteome</keyword>
<dbReference type="InterPro" id="IPR002110">
    <property type="entry name" value="Ankyrin_rpt"/>
</dbReference>
<dbReference type="Gene3D" id="1.25.40.20">
    <property type="entry name" value="Ankyrin repeat-containing domain"/>
    <property type="match status" value="1"/>
</dbReference>
<dbReference type="Gene3D" id="3.40.50.200">
    <property type="entry name" value="Peptidase S8/S53 domain"/>
    <property type="match status" value="1"/>
</dbReference>
<accession>A0A9P8LAZ2</accession>
<evidence type="ECO:0000256" key="4">
    <source>
        <dbReference type="PROSITE-ProRule" id="PRU01240"/>
    </source>
</evidence>
<keyword evidence="6" id="KW-0812">Transmembrane</keyword>
<evidence type="ECO:0000256" key="1">
    <source>
        <dbReference type="ARBA" id="ARBA00022670"/>
    </source>
</evidence>
<gene>
    <name evidence="8" type="ORF">GP486_004487</name>
</gene>
<dbReference type="AlphaFoldDB" id="A0A9P8LAZ2"/>
<dbReference type="GO" id="GO:0006508">
    <property type="term" value="P:proteolysis"/>
    <property type="evidence" value="ECO:0007669"/>
    <property type="project" value="UniProtKB-KW"/>
</dbReference>
<reference evidence="8" key="1">
    <citation type="submission" date="2021-03" db="EMBL/GenBank/DDBJ databases">
        <title>Comparative genomics and phylogenomic investigation of the class Geoglossomycetes provide insights into ecological specialization and systematics.</title>
        <authorList>
            <person name="Melie T."/>
            <person name="Pirro S."/>
            <person name="Miller A.N."/>
            <person name="Quandt A."/>
        </authorList>
    </citation>
    <scope>NUCLEOTIDE SEQUENCE</scope>
    <source>
        <strain evidence="8">CAQ_001_2017</strain>
    </source>
</reference>
<dbReference type="PROSITE" id="PS51892">
    <property type="entry name" value="SUBTILASE"/>
    <property type="match status" value="1"/>
</dbReference>
<dbReference type="Pfam" id="PF00023">
    <property type="entry name" value="Ank"/>
    <property type="match status" value="1"/>
</dbReference>
<dbReference type="CDD" id="cd07491">
    <property type="entry name" value="Peptidases_S8_7"/>
    <property type="match status" value="1"/>
</dbReference>
<evidence type="ECO:0000256" key="2">
    <source>
        <dbReference type="ARBA" id="ARBA00022801"/>
    </source>
</evidence>
<dbReference type="SMART" id="SM00248">
    <property type="entry name" value="ANK"/>
    <property type="match status" value="4"/>
</dbReference>
<name>A0A9P8LAZ2_9PEZI</name>
<dbReference type="SUPFAM" id="SSF52743">
    <property type="entry name" value="Subtilisin-like"/>
    <property type="match status" value="1"/>
</dbReference>
<evidence type="ECO:0000313" key="9">
    <source>
        <dbReference type="Proteomes" id="UP000750711"/>
    </source>
</evidence>
<feature type="domain" description="Peptidase S8/S53" evidence="7">
    <location>
        <begin position="563"/>
        <end position="782"/>
    </location>
</feature>
<dbReference type="Pfam" id="PF00082">
    <property type="entry name" value="Peptidase_S8"/>
    <property type="match status" value="1"/>
</dbReference>
<feature type="region of interest" description="Disordered" evidence="5">
    <location>
        <begin position="230"/>
        <end position="285"/>
    </location>
</feature>
<dbReference type="GO" id="GO:0004252">
    <property type="term" value="F:serine-type endopeptidase activity"/>
    <property type="evidence" value="ECO:0007669"/>
    <property type="project" value="UniProtKB-UniRule"/>
</dbReference>
<dbReference type="Proteomes" id="UP000750711">
    <property type="component" value="Unassembled WGS sequence"/>
</dbReference>
<sequence length="850" mass="96454">MAADKTHDYTSDVDSSMSEDEWENEEVIEDVEQQHDEIFKAIADGVVNLEDDIQADKFFLDNQKWLQAQGRHSFTLVHKVVDNTQDSSFEGHKPLLKLLVDKVPEVFDVLDFDGETALYRAVKKQQRNFVEFVCDNLPDAADALGAPLGSSSDTCLHDAIKRNASFVEYLIGKCDKSTLRHQNDRGNTPLHIAVEYEKCTRAQVAVVESLLEKCESALFSRNNDKLSPYRYHQKTLNEPSTDGRGRESRAASKAWGLKSSHEKRGIVDKNARGRPQSKRNVSKEERDESAAKIRWMLKLHCMRSQKRDDVIDFLYGLYPNRQIEFDLMGRPNTNFSESSLKGLARHLDFEEILQYVALPRLSVEKDTSLDPKPKTRPERKGLTDFKLIFDWLRDKKVKRIIKVNVQDDREIAHSDEVIENALQSFDVEVWQWKKIDICIETIARAAPNVKEVFLYSSGNNAVLRGWADTRGLRTLKKLTKVNLFVKEGLETRERTRQNIEDFKDQLKHLPIEIVDYIEPSSASRHNTIHSEKGKEQGVSNRWLDTMDQFTLSIQGLPSPQEPIRVALIDDGIDATQTNLHRNIVKGVSYCARPGSSEWNSYYATGDHGTLMADLICRICPEAQLYVAKLDEYQAENGNRQITAASAAKAVKWAIENDVHIISMSWTIERTAQNEADISALESEIKKAVKRNILLFCTANDQGNQKDKSYPANCDSKKLFRIGAATASGEKWEWVGAGQTDFIFPGEKVLVQPRHGSLLTNCQAMSGSSIATALASGLAALILYLVEIDDHRNLMVMRDHDRMMEAFKTKASEPGNYILVWDLFKASPDGLLDEMLIVREVVNRLNLKQYA</sequence>
<dbReference type="PANTHER" id="PTHR24121">
    <property type="entry name" value="NO MECHANORECEPTOR POTENTIAL C, ISOFORM D-RELATED"/>
    <property type="match status" value="1"/>
</dbReference>
<comment type="similarity">
    <text evidence="4">Belongs to the peptidase S8 family.</text>
</comment>
<dbReference type="InterPro" id="IPR000209">
    <property type="entry name" value="Peptidase_S8/S53_dom"/>
</dbReference>
<protein>
    <recommendedName>
        <fullName evidence="7">Peptidase S8/S53 domain-containing protein</fullName>
    </recommendedName>
</protein>
<feature type="active site" description="Charge relay system" evidence="4">
    <location>
        <position position="569"/>
    </location>
</feature>
<dbReference type="EMBL" id="JAGHQM010000712">
    <property type="protein sequence ID" value="KAH0558881.1"/>
    <property type="molecule type" value="Genomic_DNA"/>
</dbReference>
<dbReference type="InterPro" id="IPR036852">
    <property type="entry name" value="Peptidase_S8/S53_dom_sf"/>
</dbReference>
<evidence type="ECO:0000256" key="3">
    <source>
        <dbReference type="ARBA" id="ARBA00022825"/>
    </source>
</evidence>
<organism evidence="8 9">
    <name type="scientific">Trichoglossum hirsutum</name>
    <dbReference type="NCBI Taxonomy" id="265104"/>
    <lineage>
        <taxon>Eukaryota</taxon>
        <taxon>Fungi</taxon>
        <taxon>Dikarya</taxon>
        <taxon>Ascomycota</taxon>
        <taxon>Pezizomycotina</taxon>
        <taxon>Geoglossomycetes</taxon>
        <taxon>Geoglossales</taxon>
        <taxon>Geoglossaceae</taxon>
        <taxon>Trichoglossum</taxon>
    </lineage>
</organism>
<feature type="compositionally biased region" description="Basic and acidic residues" evidence="5">
    <location>
        <begin position="1"/>
        <end position="10"/>
    </location>
</feature>
<evidence type="ECO:0000256" key="5">
    <source>
        <dbReference type="SAM" id="MobiDB-lite"/>
    </source>
</evidence>
<dbReference type="SUPFAM" id="SSF48403">
    <property type="entry name" value="Ankyrin repeat"/>
    <property type="match status" value="1"/>
</dbReference>
<feature type="active site" description="Charge relay system" evidence="4">
    <location>
        <position position="768"/>
    </location>
</feature>
<proteinExistence type="inferred from homology"/>
<keyword evidence="1 4" id="KW-0645">Protease</keyword>
<dbReference type="PRINTS" id="PR00723">
    <property type="entry name" value="SUBTILISIN"/>
</dbReference>
<feature type="compositionally biased region" description="Basic and acidic residues" evidence="5">
    <location>
        <begin position="241"/>
        <end position="250"/>
    </location>
</feature>